<reference evidence="5" key="2">
    <citation type="submission" date="2021-04" db="EMBL/GenBank/DDBJ databases">
        <title>Isolation and characterization of a novel species of the genus Sulfurimonas.</title>
        <authorList>
            <person name="Fukui M."/>
        </authorList>
    </citation>
    <scope>NUCLEOTIDE SEQUENCE</scope>
    <source>
        <strain evidence="5">H1576</strain>
    </source>
</reference>
<dbReference type="PROSITE" id="PS50943">
    <property type="entry name" value="HTH_CROC1"/>
    <property type="match status" value="1"/>
</dbReference>
<dbReference type="AlphaFoldDB" id="A0A975B2C4"/>
<feature type="DNA-binding region" description="H-T-H motif" evidence="2">
    <location>
        <begin position="31"/>
        <end position="50"/>
    </location>
</feature>
<reference evidence="5" key="1">
    <citation type="submission" date="2019-11" db="EMBL/GenBank/DDBJ databases">
        <authorList>
            <person name="Kojima H."/>
        </authorList>
    </citation>
    <scope>NUCLEOTIDE SEQUENCE</scope>
    <source>
        <strain evidence="5">H1576</strain>
    </source>
</reference>
<accession>A0A975B2C4</accession>
<dbReference type="InterPro" id="IPR036271">
    <property type="entry name" value="Tet_transcr_reg_TetR-rel_C_sf"/>
</dbReference>
<evidence type="ECO:0000313" key="6">
    <source>
        <dbReference type="Proteomes" id="UP000671852"/>
    </source>
</evidence>
<dbReference type="PRINTS" id="PR00455">
    <property type="entry name" value="HTHTETR"/>
</dbReference>
<dbReference type="Gene3D" id="1.10.357.10">
    <property type="entry name" value="Tetracycline Repressor, domain 2"/>
    <property type="match status" value="1"/>
</dbReference>
<evidence type="ECO:0000256" key="2">
    <source>
        <dbReference type="PROSITE-ProRule" id="PRU00335"/>
    </source>
</evidence>
<dbReference type="PROSITE" id="PS01081">
    <property type="entry name" value="HTH_TETR_1"/>
    <property type="match status" value="1"/>
</dbReference>
<evidence type="ECO:0000313" key="5">
    <source>
        <dbReference type="EMBL" id="QSZ42962.1"/>
    </source>
</evidence>
<keyword evidence="6" id="KW-1185">Reference proteome</keyword>
<dbReference type="GO" id="GO:0003677">
    <property type="term" value="F:DNA binding"/>
    <property type="evidence" value="ECO:0007669"/>
    <property type="project" value="UniProtKB-UniRule"/>
</dbReference>
<dbReference type="EMBL" id="CP046072">
    <property type="protein sequence ID" value="QSZ42962.1"/>
    <property type="molecule type" value="Genomic_DNA"/>
</dbReference>
<feature type="domain" description="HTH cro/C1-type" evidence="3">
    <location>
        <begin position="28"/>
        <end position="76"/>
    </location>
</feature>
<dbReference type="Pfam" id="PF00440">
    <property type="entry name" value="TetR_N"/>
    <property type="match status" value="1"/>
</dbReference>
<sequence length="198" mass="23051">MAIIVDKIQKKKDIALSCKELFVENGINNLTIAQVAKTAGVGKGTIYEYFNNKEDIVFEIINILLQEHNVKKHAKLESLSSSKDKIKTFFHTFYEEEGEHLRKLYKEFISISLMNRNQEMVDFQTKCSKTYFQWFETIIQEGIDSKELIPNAIKLSRGLFVLGEGMFILNETTDAIENIEEEFDIFFETLFQIIEVQQ</sequence>
<gene>
    <name evidence="5" type="ORF">GJV85_12870</name>
</gene>
<dbReference type="PROSITE" id="PS50977">
    <property type="entry name" value="HTH_TETR_2"/>
    <property type="match status" value="1"/>
</dbReference>
<evidence type="ECO:0000259" key="4">
    <source>
        <dbReference type="PROSITE" id="PS50977"/>
    </source>
</evidence>
<dbReference type="PANTHER" id="PTHR43479:SF11">
    <property type="entry name" value="ACREF_ENVCD OPERON REPRESSOR-RELATED"/>
    <property type="match status" value="1"/>
</dbReference>
<evidence type="ECO:0000259" key="3">
    <source>
        <dbReference type="PROSITE" id="PS50943"/>
    </source>
</evidence>
<dbReference type="InterPro" id="IPR050624">
    <property type="entry name" value="HTH-type_Tx_Regulator"/>
</dbReference>
<dbReference type="InterPro" id="IPR001647">
    <property type="entry name" value="HTH_TetR"/>
</dbReference>
<name>A0A975B2C4_9BACT</name>
<evidence type="ECO:0000256" key="1">
    <source>
        <dbReference type="ARBA" id="ARBA00023125"/>
    </source>
</evidence>
<dbReference type="CDD" id="cd00093">
    <property type="entry name" value="HTH_XRE"/>
    <property type="match status" value="1"/>
</dbReference>
<dbReference type="Proteomes" id="UP000671852">
    <property type="component" value="Chromosome"/>
</dbReference>
<dbReference type="KEGG" id="saqt:GJV85_12870"/>
<protein>
    <submittedName>
        <fullName evidence="5">TetR family transcriptional regulator</fullName>
    </submittedName>
</protein>
<dbReference type="RefSeq" id="WP_207561775.1">
    <property type="nucleotide sequence ID" value="NZ_CP046072.1"/>
</dbReference>
<dbReference type="SUPFAM" id="SSF46689">
    <property type="entry name" value="Homeodomain-like"/>
    <property type="match status" value="1"/>
</dbReference>
<dbReference type="InterPro" id="IPR001387">
    <property type="entry name" value="Cro/C1-type_HTH"/>
</dbReference>
<dbReference type="InterPro" id="IPR023772">
    <property type="entry name" value="DNA-bd_HTH_TetR-type_CS"/>
</dbReference>
<proteinExistence type="predicted"/>
<feature type="domain" description="HTH tetR-type" evidence="4">
    <location>
        <begin position="8"/>
        <end position="68"/>
    </location>
</feature>
<dbReference type="InterPro" id="IPR009057">
    <property type="entry name" value="Homeodomain-like_sf"/>
</dbReference>
<dbReference type="PANTHER" id="PTHR43479">
    <property type="entry name" value="ACREF/ENVCD OPERON REPRESSOR-RELATED"/>
    <property type="match status" value="1"/>
</dbReference>
<keyword evidence="1 2" id="KW-0238">DNA-binding</keyword>
<dbReference type="SUPFAM" id="SSF48498">
    <property type="entry name" value="Tetracyclin repressor-like, C-terminal domain"/>
    <property type="match status" value="1"/>
</dbReference>
<organism evidence="5 6">
    <name type="scientific">Sulfurimonas aquatica</name>
    <dbReference type="NCBI Taxonomy" id="2672570"/>
    <lineage>
        <taxon>Bacteria</taxon>
        <taxon>Pseudomonadati</taxon>
        <taxon>Campylobacterota</taxon>
        <taxon>Epsilonproteobacteria</taxon>
        <taxon>Campylobacterales</taxon>
        <taxon>Sulfurimonadaceae</taxon>
        <taxon>Sulfurimonas</taxon>
    </lineage>
</organism>